<evidence type="ECO:0000259" key="10">
    <source>
        <dbReference type="Pfam" id="PF00294"/>
    </source>
</evidence>
<dbReference type="Gene3D" id="3.40.1190.20">
    <property type="match status" value="1"/>
</dbReference>
<feature type="binding site" evidence="9">
    <location>
        <position position="136"/>
    </location>
    <ligand>
        <name>substrate</name>
    </ligand>
</feature>
<evidence type="ECO:0000313" key="12">
    <source>
        <dbReference type="Proteomes" id="UP000324209"/>
    </source>
</evidence>
<dbReference type="InterPro" id="IPR011877">
    <property type="entry name" value="Ribokinase"/>
</dbReference>
<comment type="cofactor">
    <cofactor evidence="9">
        <name>Mg(2+)</name>
        <dbReference type="ChEBI" id="CHEBI:18420"/>
    </cofactor>
    <text evidence="9">Requires a divalent cation, most likely magnesium in vivo, as an electrophilic catalyst to aid phosphoryl group transfer. It is the chelate of the metal and the nucleotide that is the actual substrate.</text>
</comment>
<dbReference type="InterPro" id="IPR029056">
    <property type="entry name" value="Ribokinase-like"/>
</dbReference>
<feature type="binding site" evidence="9">
    <location>
        <begin position="243"/>
        <end position="244"/>
    </location>
    <ligand>
        <name>ATP</name>
        <dbReference type="ChEBI" id="CHEBI:30616"/>
    </ligand>
</feature>
<dbReference type="EC" id="2.7.1.15" evidence="9"/>
<accession>A0A5C1QU29</accession>
<evidence type="ECO:0000256" key="3">
    <source>
        <dbReference type="ARBA" id="ARBA00022741"/>
    </source>
</evidence>
<feature type="binding site" evidence="9">
    <location>
        <begin position="10"/>
        <end position="12"/>
    </location>
    <ligand>
        <name>substrate</name>
    </ligand>
</feature>
<evidence type="ECO:0000313" key="11">
    <source>
        <dbReference type="EMBL" id="QEN09552.1"/>
    </source>
</evidence>
<dbReference type="GO" id="GO:0004747">
    <property type="term" value="F:ribokinase activity"/>
    <property type="evidence" value="ECO:0007669"/>
    <property type="project" value="UniProtKB-UniRule"/>
</dbReference>
<comment type="catalytic activity">
    <reaction evidence="9">
        <text>D-ribose + ATP = D-ribose 5-phosphate + ADP + H(+)</text>
        <dbReference type="Rhea" id="RHEA:13697"/>
        <dbReference type="ChEBI" id="CHEBI:15378"/>
        <dbReference type="ChEBI" id="CHEBI:30616"/>
        <dbReference type="ChEBI" id="CHEBI:47013"/>
        <dbReference type="ChEBI" id="CHEBI:78346"/>
        <dbReference type="ChEBI" id="CHEBI:456216"/>
        <dbReference type="EC" id="2.7.1.15"/>
    </reaction>
</comment>
<feature type="binding site" evidence="9">
    <location>
        <begin position="38"/>
        <end position="42"/>
    </location>
    <ligand>
        <name>substrate</name>
    </ligand>
</feature>
<dbReference type="PRINTS" id="PR00990">
    <property type="entry name" value="RIBOKINASE"/>
</dbReference>
<sequence>MKILNYGSLNIDIVYKVPHIVKPGETISASDVQKYAGGKGANQSVALAKAGAPVWHGGTIGSDGLWLLDLLNKFNVKTELVSQYEGPTGQAIIQVSDKGQNSIFLFGGGNQNNTEAEVDKALAHFEEGDYLVLQNEINLTPYIIEKASARGMKICLNPAPFTENIKSWPLEKLDLLVVNEIEGQDLAGKEGSFEETLDQLTNMYPGMSILLTAGKAGAYFGKDSQREFVPIVDAPVVDTTAAGDTFFGYFLAGRLKGSSVREAMEDATRASAITVSRPGAMDSIPYAQELQ</sequence>
<dbReference type="SUPFAM" id="SSF53613">
    <property type="entry name" value="Ribokinase-like"/>
    <property type="match status" value="1"/>
</dbReference>
<comment type="pathway">
    <text evidence="9">Carbohydrate metabolism; D-ribose degradation; D-ribose 5-phosphate from beta-D-ribopyranose: step 2/2.</text>
</comment>
<dbReference type="InterPro" id="IPR011611">
    <property type="entry name" value="PfkB_dom"/>
</dbReference>
<comment type="function">
    <text evidence="9">Catalyzes the phosphorylation of ribose at O-5 in a reaction requiring ATP and magnesium. The resulting D-ribose-5-phosphate can then be used either for sythesis of nucleotides, histidine, and tryptophan, or as a component of the pentose phosphate pathway.</text>
</comment>
<keyword evidence="3 9" id="KW-0547">Nucleotide-binding</keyword>
<dbReference type="EMBL" id="CP036150">
    <property type="protein sequence ID" value="QEN09552.1"/>
    <property type="molecule type" value="Genomic_DNA"/>
</dbReference>
<keyword evidence="2 9" id="KW-0479">Metal-binding</keyword>
<comment type="subcellular location">
    <subcellularLocation>
        <location evidence="9">Cytoplasm</location>
    </subcellularLocation>
</comment>
<evidence type="ECO:0000256" key="4">
    <source>
        <dbReference type="ARBA" id="ARBA00022777"/>
    </source>
</evidence>
<dbReference type="CDD" id="cd01174">
    <property type="entry name" value="ribokinase"/>
    <property type="match status" value="1"/>
</dbReference>
<comment type="caution">
    <text evidence="9">Lacks conserved residue(s) required for the propagation of feature annotation.</text>
</comment>
<dbReference type="GO" id="GO:0005524">
    <property type="term" value="F:ATP binding"/>
    <property type="evidence" value="ECO:0007669"/>
    <property type="project" value="UniProtKB-UniRule"/>
</dbReference>
<dbReference type="GO" id="GO:0046872">
    <property type="term" value="F:metal ion binding"/>
    <property type="evidence" value="ECO:0007669"/>
    <property type="project" value="UniProtKB-KW"/>
</dbReference>
<dbReference type="UniPathway" id="UPA00916">
    <property type="reaction ID" value="UER00889"/>
</dbReference>
<evidence type="ECO:0000256" key="9">
    <source>
        <dbReference type="HAMAP-Rule" id="MF_01987"/>
    </source>
</evidence>
<evidence type="ECO:0000256" key="5">
    <source>
        <dbReference type="ARBA" id="ARBA00022840"/>
    </source>
</evidence>
<keyword evidence="6 9" id="KW-0460">Magnesium</keyword>
<gene>
    <name evidence="9" type="primary">rbsK</name>
    <name evidence="11" type="ORF">EXM22_16765</name>
</gene>
<dbReference type="Proteomes" id="UP000324209">
    <property type="component" value="Chromosome"/>
</dbReference>
<dbReference type="HAMAP" id="MF_01987">
    <property type="entry name" value="Ribokinase"/>
    <property type="match status" value="1"/>
</dbReference>
<feature type="binding site" evidence="9">
    <location>
        <position position="238"/>
    </location>
    <ligand>
        <name>K(+)</name>
        <dbReference type="ChEBI" id="CHEBI:29103"/>
    </ligand>
</feature>
<keyword evidence="4 9" id="KW-0418">Kinase</keyword>
<evidence type="ECO:0000256" key="8">
    <source>
        <dbReference type="ARBA" id="ARBA00023277"/>
    </source>
</evidence>
<keyword evidence="5 9" id="KW-0067">ATP-binding</keyword>
<comment type="activity regulation">
    <text evidence="9">Activated by a monovalent cation that binds near, but not in, the active site. The most likely occupant of the site in vivo is potassium. Ion binding induces a conformational change that may alter substrate affinity.</text>
</comment>
<dbReference type="KEGG" id="ock:EXM22_16765"/>
<dbReference type="GO" id="GO:0019303">
    <property type="term" value="P:D-ribose catabolic process"/>
    <property type="evidence" value="ECO:0007669"/>
    <property type="project" value="UniProtKB-UniRule"/>
</dbReference>
<evidence type="ECO:0000256" key="6">
    <source>
        <dbReference type="ARBA" id="ARBA00022842"/>
    </source>
</evidence>
<evidence type="ECO:0000256" key="7">
    <source>
        <dbReference type="ARBA" id="ARBA00022958"/>
    </source>
</evidence>
<keyword evidence="7 9" id="KW-0630">Potassium</keyword>
<name>A0A5C1QU29_9SPIO</name>
<feature type="binding site" evidence="9">
    <location>
        <position position="279"/>
    </location>
    <ligand>
        <name>K(+)</name>
        <dbReference type="ChEBI" id="CHEBI:29103"/>
    </ligand>
</feature>
<keyword evidence="1 9" id="KW-0808">Transferase</keyword>
<keyword evidence="12" id="KW-1185">Reference proteome</keyword>
<evidence type="ECO:0000256" key="1">
    <source>
        <dbReference type="ARBA" id="ARBA00022679"/>
    </source>
</evidence>
<protein>
    <recommendedName>
        <fullName evidence="9">Ribokinase</fullName>
        <shortName evidence="9">RK</shortName>
        <ecNumber evidence="9">2.7.1.15</ecNumber>
    </recommendedName>
</protein>
<comment type="subunit">
    <text evidence="9">Homodimer.</text>
</comment>
<feature type="domain" description="Carbohydrate kinase PfkB" evidence="10">
    <location>
        <begin position="3"/>
        <end position="285"/>
    </location>
</feature>
<reference evidence="11 12" key="1">
    <citation type="submission" date="2019-02" db="EMBL/GenBank/DDBJ databases">
        <title>Complete Genome Sequence and Methylome Analysis of free living Spirochaetas.</title>
        <authorList>
            <person name="Fomenkov A."/>
            <person name="Dubinina G."/>
            <person name="Leshcheva N."/>
            <person name="Mikheeva N."/>
            <person name="Grabovich M."/>
            <person name="Vincze T."/>
            <person name="Roberts R.J."/>
        </authorList>
    </citation>
    <scope>NUCLEOTIDE SEQUENCE [LARGE SCALE GENOMIC DNA]</scope>
    <source>
        <strain evidence="11 12">K2</strain>
    </source>
</reference>
<evidence type="ECO:0000256" key="2">
    <source>
        <dbReference type="ARBA" id="ARBA00022723"/>
    </source>
</evidence>
<feature type="binding site" evidence="9">
    <location>
        <begin position="212"/>
        <end position="217"/>
    </location>
    <ligand>
        <name>ATP</name>
        <dbReference type="ChEBI" id="CHEBI:30616"/>
    </ligand>
</feature>
<dbReference type="InterPro" id="IPR002139">
    <property type="entry name" value="Ribo/fructo_kinase"/>
</dbReference>
<feature type="binding site" evidence="9">
    <location>
        <position position="240"/>
    </location>
    <ligand>
        <name>K(+)</name>
        <dbReference type="ChEBI" id="CHEBI:29103"/>
    </ligand>
</feature>
<dbReference type="AlphaFoldDB" id="A0A5C1QU29"/>
<dbReference type="RefSeq" id="WP_149487626.1">
    <property type="nucleotide sequence ID" value="NZ_CP036150.1"/>
</dbReference>
<dbReference type="Pfam" id="PF00294">
    <property type="entry name" value="PfkB"/>
    <property type="match status" value="1"/>
</dbReference>
<feature type="binding site" evidence="9">
    <location>
        <position position="179"/>
    </location>
    <ligand>
        <name>ATP</name>
        <dbReference type="ChEBI" id="CHEBI:30616"/>
    </ligand>
</feature>
<proteinExistence type="inferred from homology"/>
<comment type="similarity">
    <text evidence="9">Belongs to the carbohydrate kinase PfkB family. Ribokinase subfamily.</text>
</comment>
<dbReference type="OrthoDB" id="9775849at2"/>
<feature type="active site" description="Proton acceptor" evidence="9">
    <location>
        <position position="244"/>
    </location>
</feature>
<dbReference type="GO" id="GO:0005737">
    <property type="term" value="C:cytoplasm"/>
    <property type="evidence" value="ECO:0007669"/>
    <property type="project" value="UniProtKB-SubCell"/>
</dbReference>
<feature type="binding site" evidence="9">
    <location>
        <position position="244"/>
    </location>
    <ligand>
        <name>substrate</name>
    </ligand>
</feature>
<keyword evidence="8 9" id="KW-0119">Carbohydrate metabolism</keyword>
<feature type="binding site" evidence="9">
    <location>
        <position position="277"/>
    </location>
    <ligand>
        <name>K(+)</name>
        <dbReference type="ChEBI" id="CHEBI:29103"/>
    </ligand>
</feature>
<organism evidence="11 12">
    <name type="scientific">Oceanispirochaeta crateris</name>
    <dbReference type="NCBI Taxonomy" id="2518645"/>
    <lineage>
        <taxon>Bacteria</taxon>
        <taxon>Pseudomonadati</taxon>
        <taxon>Spirochaetota</taxon>
        <taxon>Spirochaetia</taxon>
        <taxon>Spirochaetales</taxon>
        <taxon>Spirochaetaceae</taxon>
        <taxon>Oceanispirochaeta</taxon>
    </lineage>
</organism>
<dbReference type="PANTHER" id="PTHR10584:SF166">
    <property type="entry name" value="RIBOKINASE"/>
    <property type="match status" value="1"/>
</dbReference>
<dbReference type="PANTHER" id="PTHR10584">
    <property type="entry name" value="SUGAR KINASE"/>
    <property type="match status" value="1"/>
</dbReference>
<keyword evidence="9" id="KW-0963">Cytoplasm</keyword>
<feature type="binding site" evidence="9">
    <location>
        <position position="274"/>
    </location>
    <ligand>
        <name>K(+)</name>
        <dbReference type="ChEBI" id="CHEBI:29103"/>
    </ligand>
</feature>
<feature type="binding site" evidence="9">
    <location>
        <position position="283"/>
    </location>
    <ligand>
        <name>K(+)</name>
        <dbReference type="ChEBI" id="CHEBI:29103"/>
    </ligand>
</feature>